<keyword evidence="3 4" id="KW-0418">Kinase</keyword>
<dbReference type="AlphaFoldDB" id="Q5GR76"/>
<protein>
    <submittedName>
        <fullName evidence="4">Putative glycerate kinase</fullName>
    </submittedName>
</protein>
<dbReference type="Pfam" id="PF02595">
    <property type="entry name" value="Gly_kinase"/>
    <property type="match status" value="1"/>
</dbReference>
<dbReference type="GO" id="GO:0008887">
    <property type="term" value="F:glycerate kinase activity"/>
    <property type="evidence" value="ECO:0007669"/>
    <property type="project" value="InterPro"/>
</dbReference>
<evidence type="ECO:0000313" key="4">
    <source>
        <dbReference type="EMBL" id="CAI47895.1"/>
    </source>
</evidence>
<dbReference type="Gene3D" id="3.40.50.10350">
    <property type="entry name" value="Glycerate kinase, domain 1"/>
    <property type="match status" value="1"/>
</dbReference>
<sequence>MTAEARRKNLRPRILLAPCGFKESLSVAELIESMARGIKSAAPDAEIRVAPMADGGEGFVQTLVELTGARLRPVQVTGPVGQPLEAHLGLLGGVHVGTVAIEIAAAAGLRHVPVDQRDPLWTTSYGVGELVREALDLGAQRLLIGCGDSGVNDGGAGLAQALGIRLSDRRGRTIGRGCRALDGLAHIDLSGRDPRLSNVSIDVAVNWDNVLLGRRGVSRIFGPQKGALPKDLATLEIGLGTLAAVIQRDLGIDVRTMQGGGASGGLGAGLHAFLGARLYPRFAILSRFLDFDALLERADLVLTAEGSIDGLTPLGKLPAEVARRAKQAGIPVVAIVGSVGDGADTVHEIGIDAYFSIVDRPGSMADAMSRAPELVARATEQVVRLALLDCNRRASGSENSARSVPEVTEAHVITANANRPDALPPSHRDGHRPRCANRCWSC</sequence>
<comment type="similarity">
    <text evidence="1">Belongs to the glycerate kinase type-1 family.</text>
</comment>
<reference evidence="4" key="2">
    <citation type="submission" date="2005-01" db="EMBL/GenBank/DDBJ databases">
        <title>Analysis of large plasmid from chlorobenzoic acids degrading strain Achromobacter xylosoxidans A8.</title>
        <authorList>
            <person name="Jencova V."/>
        </authorList>
    </citation>
    <scope>NUCLEOTIDE SEQUENCE</scope>
    <source>
        <strain evidence="4">A8</strain>
        <plasmid evidence="4">pA81</plasmid>
    </source>
</reference>
<keyword evidence="4" id="KW-0614">Plasmid</keyword>
<geneLocation type="plasmid" evidence="4">
    <name>pA81</name>
</geneLocation>
<keyword evidence="2" id="KW-0808">Transferase</keyword>
<name>Q5GR76_ACHXA</name>
<dbReference type="InterPro" id="IPR004381">
    <property type="entry name" value="Glycerate_kinase"/>
</dbReference>
<organism evidence="4">
    <name type="scientific">Achromobacter xylosoxidans (strain A8)</name>
    <dbReference type="NCBI Taxonomy" id="762376"/>
    <lineage>
        <taxon>Bacteria</taxon>
        <taxon>Pseudomonadati</taxon>
        <taxon>Pseudomonadota</taxon>
        <taxon>Betaproteobacteria</taxon>
        <taxon>Burkholderiales</taxon>
        <taxon>Alcaligenaceae</taxon>
        <taxon>Achromobacter</taxon>
    </lineage>
</organism>
<dbReference type="NCBIfam" id="TIGR00045">
    <property type="entry name" value="glycerate kinase"/>
    <property type="match status" value="1"/>
</dbReference>
<proteinExistence type="inferred from homology"/>
<accession>Q5GR76</accession>
<dbReference type="InterPro" id="IPR018197">
    <property type="entry name" value="Glycerate_kinase_RE-like"/>
</dbReference>
<dbReference type="PANTHER" id="PTHR21599">
    <property type="entry name" value="GLYCERATE KINASE"/>
    <property type="match status" value="1"/>
</dbReference>
<dbReference type="PANTHER" id="PTHR21599:SF0">
    <property type="entry name" value="GLYCERATE KINASE"/>
    <property type="match status" value="1"/>
</dbReference>
<dbReference type="Gene3D" id="3.90.1510.10">
    <property type="entry name" value="Glycerate kinase, domain 2"/>
    <property type="match status" value="1"/>
</dbReference>
<dbReference type="GO" id="GO:0031388">
    <property type="term" value="P:organic acid phosphorylation"/>
    <property type="evidence" value="ECO:0007669"/>
    <property type="project" value="InterPro"/>
</dbReference>
<evidence type="ECO:0000256" key="3">
    <source>
        <dbReference type="ARBA" id="ARBA00022777"/>
    </source>
</evidence>
<evidence type="ECO:0000256" key="2">
    <source>
        <dbReference type="ARBA" id="ARBA00022679"/>
    </source>
</evidence>
<dbReference type="InterPro" id="IPR036129">
    <property type="entry name" value="Glycerate_kinase_sf"/>
</dbReference>
<dbReference type="EMBL" id="AJ515144">
    <property type="protein sequence ID" value="CAI47895.1"/>
    <property type="molecule type" value="Genomic_DNA"/>
</dbReference>
<evidence type="ECO:0000256" key="1">
    <source>
        <dbReference type="ARBA" id="ARBA00006284"/>
    </source>
</evidence>
<dbReference type="SUPFAM" id="SSF110738">
    <property type="entry name" value="Glycerate kinase I"/>
    <property type="match status" value="1"/>
</dbReference>
<reference evidence="4" key="1">
    <citation type="journal article" date="2004" name="Int. Biodeterior. Biodegradation">
        <title>Chlorocatechol catabolic enzymes from Achromobacter xylosoxidans A8.</title>
        <authorList>
            <person name="Jencova V."/>
            <person name="Strnad H."/>
            <person name="Chodora Z."/>
            <person name="Ulbrich P."/>
            <person name="Hickey W.J."/>
            <person name="Paces V."/>
        </authorList>
    </citation>
    <scope>NUCLEOTIDE SEQUENCE [LARGE SCALE GENOMIC DNA]</scope>
    <source>
        <strain evidence="4">A8</strain>
        <plasmid evidence="4">pA81</plasmid>
    </source>
</reference>
<dbReference type="RefSeq" id="WP_011255209.1">
    <property type="nucleotide sequence ID" value="NC_006830.1"/>
</dbReference>
<dbReference type="InterPro" id="IPR018193">
    <property type="entry name" value="Glyc_kinase_flavodox-like_fold"/>
</dbReference>